<dbReference type="GO" id="GO:0046872">
    <property type="term" value="F:metal ion binding"/>
    <property type="evidence" value="ECO:0007669"/>
    <property type="project" value="UniProtKB-KW"/>
</dbReference>
<keyword evidence="10" id="KW-1185">Reference proteome</keyword>
<accession>A0A2U1PA68</accession>
<keyword evidence="3" id="KW-0479">Metal-binding</keyword>
<keyword evidence="7" id="KW-0676">Redox-active center</keyword>
<dbReference type="PANTHER" id="PTHR46081:SF8">
    <property type="entry name" value="PEPTIDE METHIONINE SULFOXIDE REDUCTASE 2"/>
    <property type="match status" value="1"/>
</dbReference>
<evidence type="ECO:0000256" key="2">
    <source>
        <dbReference type="ARBA" id="ARBA00007174"/>
    </source>
</evidence>
<organism evidence="9 10">
    <name type="scientific">Artemisia annua</name>
    <name type="common">Sweet wormwood</name>
    <dbReference type="NCBI Taxonomy" id="35608"/>
    <lineage>
        <taxon>Eukaryota</taxon>
        <taxon>Viridiplantae</taxon>
        <taxon>Streptophyta</taxon>
        <taxon>Embryophyta</taxon>
        <taxon>Tracheophyta</taxon>
        <taxon>Spermatophyta</taxon>
        <taxon>Magnoliopsida</taxon>
        <taxon>eudicotyledons</taxon>
        <taxon>Gunneridae</taxon>
        <taxon>Pentapetalae</taxon>
        <taxon>asterids</taxon>
        <taxon>campanulids</taxon>
        <taxon>Asterales</taxon>
        <taxon>Asteraceae</taxon>
        <taxon>Asteroideae</taxon>
        <taxon>Anthemideae</taxon>
        <taxon>Artemisiinae</taxon>
        <taxon>Artemisia</taxon>
    </lineage>
</organism>
<dbReference type="InterPro" id="IPR002579">
    <property type="entry name" value="Met_Sox_Rdtase_MsrB_dom"/>
</dbReference>
<dbReference type="SUPFAM" id="SSF51316">
    <property type="entry name" value="Mss4-like"/>
    <property type="match status" value="2"/>
</dbReference>
<comment type="similarity">
    <text evidence="2">Belongs to the MsrB Met sulfoxide reductase family.</text>
</comment>
<dbReference type="AlphaFoldDB" id="A0A2U1PA68"/>
<reference evidence="9 10" key="1">
    <citation type="journal article" date="2018" name="Mol. Plant">
        <title>The genome of Artemisia annua provides insight into the evolution of Asteraceae family and artemisinin biosynthesis.</title>
        <authorList>
            <person name="Shen Q."/>
            <person name="Zhang L."/>
            <person name="Liao Z."/>
            <person name="Wang S."/>
            <person name="Yan T."/>
            <person name="Shi P."/>
            <person name="Liu M."/>
            <person name="Fu X."/>
            <person name="Pan Q."/>
            <person name="Wang Y."/>
            <person name="Lv Z."/>
            <person name="Lu X."/>
            <person name="Zhang F."/>
            <person name="Jiang W."/>
            <person name="Ma Y."/>
            <person name="Chen M."/>
            <person name="Hao X."/>
            <person name="Li L."/>
            <person name="Tang Y."/>
            <person name="Lv G."/>
            <person name="Zhou Y."/>
            <person name="Sun X."/>
            <person name="Brodelius P.E."/>
            <person name="Rose J.K.C."/>
            <person name="Tang K."/>
        </authorList>
    </citation>
    <scope>NUCLEOTIDE SEQUENCE [LARGE SCALE GENOMIC DNA]</scope>
    <source>
        <strain evidence="10">cv. Huhao1</strain>
        <tissue evidence="9">Leaf</tissue>
    </source>
</reference>
<keyword evidence="6" id="KW-0560">Oxidoreductase</keyword>
<evidence type="ECO:0000313" key="9">
    <source>
        <dbReference type="EMBL" id="PWA82629.1"/>
    </source>
</evidence>
<dbReference type="GO" id="GO:0033743">
    <property type="term" value="F:peptide-methionine (R)-S-oxide reductase activity"/>
    <property type="evidence" value="ECO:0007669"/>
    <property type="project" value="InterPro"/>
</dbReference>
<evidence type="ECO:0000256" key="6">
    <source>
        <dbReference type="ARBA" id="ARBA00023002"/>
    </source>
</evidence>
<keyword evidence="4" id="KW-0862">Zinc</keyword>
<dbReference type="InterPro" id="IPR028427">
    <property type="entry name" value="Met_Sox_Rdtase_MsrB"/>
</dbReference>
<dbReference type="Proteomes" id="UP000245207">
    <property type="component" value="Unassembled WGS sequence"/>
</dbReference>
<keyword evidence="5" id="KW-0813">Transport</keyword>
<protein>
    <submittedName>
        <fullName evidence="9">Mss4-like protein</fullName>
    </submittedName>
</protein>
<proteinExistence type="inferred from homology"/>
<sequence>MEENDKLVLAQEFVKSDWAFNFHPLSVKSVKELVDQHLLHDNDGVPYKNALGWPSCIYIEEELEDGLSYEEFTCEISLYDEKFCGRLLTNTLGCSLIFRHLMFQYGWPWPFTSARFSIIGGSLTQLTNRSVIINMRMTSVGLGLSSNLLFTTQLKTRNQSLGKLLVSGSKRGFRGGGIIAMAAGGTSSSVQKSEDEWRAVLSPEQFRILRQKGTEYPGTGQYDKFYEEGVYSCAGCGTPLYKSTTKFNSGCGWPAFYEGLPGAINRHLYGLFISAHECQQVNNKTPNNDCVNSTQANYILYRVNPIIHPDPDGMRIEITCAACGGHLGHVFKGEGFKTPTDERHCVNSISLKFAPGN</sequence>
<evidence type="ECO:0000256" key="5">
    <source>
        <dbReference type="ARBA" id="ARBA00022982"/>
    </source>
</evidence>
<feature type="domain" description="MsrB" evidence="8">
    <location>
        <begin position="194"/>
        <end position="356"/>
    </location>
</feature>
<dbReference type="Pfam" id="PF01641">
    <property type="entry name" value="SelR"/>
    <property type="match status" value="2"/>
</dbReference>
<dbReference type="PROSITE" id="PS51790">
    <property type="entry name" value="MSRB"/>
    <property type="match status" value="1"/>
</dbReference>
<comment type="caution">
    <text evidence="9">The sequence shown here is derived from an EMBL/GenBank/DDBJ whole genome shotgun (WGS) entry which is preliminary data.</text>
</comment>
<evidence type="ECO:0000256" key="3">
    <source>
        <dbReference type="ARBA" id="ARBA00022723"/>
    </source>
</evidence>
<dbReference type="OrthoDB" id="1920063at2759"/>
<dbReference type="GO" id="GO:0030091">
    <property type="term" value="P:protein repair"/>
    <property type="evidence" value="ECO:0007669"/>
    <property type="project" value="InterPro"/>
</dbReference>
<dbReference type="GO" id="GO:0006979">
    <property type="term" value="P:response to oxidative stress"/>
    <property type="evidence" value="ECO:0007669"/>
    <property type="project" value="InterPro"/>
</dbReference>
<evidence type="ECO:0000256" key="4">
    <source>
        <dbReference type="ARBA" id="ARBA00022833"/>
    </source>
</evidence>
<name>A0A2U1PA68_ARTAN</name>
<keyword evidence="5" id="KW-0249">Electron transport</keyword>
<dbReference type="InterPro" id="IPR011057">
    <property type="entry name" value="Mss4-like_sf"/>
</dbReference>
<evidence type="ECO:0000259" key="8">
    <source>
        <dbReference type="PROSITE" id="PS51790"/>
    </source>
</evidence>
<comment type="cofactor">
    <cofactor evidence="1">
        <name>Zn(2+)</name>
        <dbReference type="ChEBI" id="CHEBI:29105"/>
    </cofactor>
</comment>
<evidence type="ECO:0000256" key="7">
    <source>
        <dbReference type="ARBA" id="ARBA00023284"/>
    </source>
</evidence>
<dbReference type="Gene3D" id="2.170.150.20">
    <property type="entry name" value="Peptide methionine sulfoxide reductase"/>
    <property type="match status" value="1"/>
</dbReference>
<dbReference type="EMBL" id="PKPP01001451">
    <property type="protein sequence ID" value="PWA82629.1"/>
    <property type="molecule type" value="Genomic_DNA"/>
</dbReference>
<dbReference type="STRING" id="35608.A0A2U1PA68"/>
<dbReference type="PANTHER" id="PTHR46081">
    <property type="entry name" value="PEPTIDE METHIONINE SULFOXIDE REDUCTASE 2"/>
    <property type="match status" value="1"/>
</dbReference>
<gene>
    <name evidence="9" type="ORF">CTI12_AA176740</name>
</gene>
<evidence type="ECO:0000256" key="1">
    <source>
        <dbReference type="ARBA" id="ARBA00001947"/>
    </source>
</evidence>
<evidence type="ECO:0000313" key="10">
    <source>
        <dbReference type="Proteomes" id="UP000245207"/>
    </source>
</evidence>